<organism evidence="1 2">
    <name type="scientific">Actinacidiphila acidipaludis</name>
    <dbReference type="NCBI Taxonomy" id="2873382"/>
    <lineage>
        <taxon>Bacteria</taxon>
        <taxon>Bacillati</taxon>
        <taxon>Actinomycetota</taxon>
        <taxon>Actinomycetes</taxon>
        <taxon>Kitasatosporales</taxon>
        <taxon>Streptomycetaceae</taxon>
        <taxon>Actinacidiphila</taxon>
    </lineage>
</organism>
<reference evidence="1 2" key="1">
    <citation type="submission" date="2021-08" db="EMBL/GenBank/DDBJ databases">
        <title>WGS of actinomycetes from Thailand.</title>
        <authorList>
            <person name="Thawai C."/>
        </authorList>
    </citation>
    <scope>NUCLEOTIDE SEQUENCE [LARGE SCALE GENOMIC DNA]</scope>
    <source>
        <strain evidence="1 2">PLK6-54</strain>
    </source>
</reference>
<comment type="caution">
    <text evidence="1">The sequence shown here is derived from an EMBL/GenBank/DDBJ whole genome shotgun (WGS) entry which is preliminary data.</text>
</comment>
<accession>A0ABS7QBZ9</accession>
<name>A0ABS7QBZ9_9ACTN</name>
<protein>
    <recommendedName>
        <fullName evidence="3">SnoaL-like domain-containing protein</fullName>
    </recommendedName>
</protein>
<evidence type="ECO:0008006" key="3">
    <source>
        <dbReference type="Google" id="ProtNLM"/>
    </source>
</evidence>
<sequence>MVDPDVTGEAVKDAVLRDQGYGMRAVYLSLAKLDDRLPVFAKYLTLDAARTWSDSIAWGRKFRRSVTGTVRFYDRRVQVANATSAGIAFCEDQSQSYDKDADTGEVFGTKPSLDDFVFHTARMVKSADGTWQMANYKSQKAAAQCRQ</sequence>
<dbReference type="EMBL" id="JAINZZ010000018">
    <property type="protein sequence ID" value="MBY8879314.1"/>
    <property type="molecule type" value="Genomic_DNA"/>
</dbReference>
<gene>
    <name evidence="1" type="ORF">K7862_16985</name>
</gene>
<evidence type="ECO:0000313" key="1">
    <source>
        <dbReference type="EMBL" id="MBY8879314.1"/>
    </source>
</evidence>
<proteinExistence type="predicted"/>
<dbReference type="Proteomes" id="UP000778578">
    <property type="component" value="Unassembled WGS sequence"/>
</dbReference>
<keyword evidence="2" id="KW-1185">Reference proteome</keyword>
<evidence type="ECO:0000313" key="2">
    <source>
        <dbReference type="Proteomes" id="UP000778578"/>
    </source>
</evidence>
<dbReference type="RefSeq" id="WP_222963437.1">
    <property type="nucleotide sequence ID" value="NZ_JAINZZ010000018.1"/>
</dbReference>